<evidence type="ECO:0000256" key="2">
    <source>
        <dbReference type="SAM" id="MobiDB-lite"/>
    </source>
</evidence>
<proteinExistence type="predicted"/>
<feature type="domain" description="Ubiquitin-like" evidence="3">
    <location>
        <begin position="813"/>
        <end position="879"/>
    </location>
</feature>
<keyword evidence="1" id="KW-0677">Repeat</keyword>
<dbReference type="PROSITE" id="PS50053">
    <property type="entry name" value="UBIQUITIN_2"/>
    <property type="match status" value="1"/>
</dbReference>
<feature type="region of interest" description="Disordered" evidence="2">
    <location>
        <begin position="47"/>
        <end position="122"/>
    </location>
</feature>
<dbReference type="InterPro" id="IPR051210">
    <property type="entry name" value="Ub_ligase/GEF_domain"/>
</dbReference>
<feature type="compositionally biased region" description="Polar residues" evidence="2">
    <location>
        <begin position="183"/>
        <end position="194"/>
    </location>
</feature>
<feature type="compositionally biased region" description="Basic and acidic residues" evidence="2">
    <location>
        <begin position="83"/>
        <end position="96"/>
    </location>
</feature>
<dbReference type="InterPro" id="IPR000626">
    <property type="entry name" value="Ubiquitin-like_dom"/>
</dbReference>
<sequence length="934" mass="99133">MRQFSISHSARGLEGRKHVATGTRVQYGFWPMSIEIAPIREDEAGALGRTTTPEPTGPARYSWQKRSPGAASLSPIGSPAPNKEAEQLLSDQDRPHANSFTFGDPFRAQERPNSAPAERGLGMLSPPLVGGDHDSALEEAHARRMPAQASKTLSPEQRLSPEHPTFHPQPQRHWVTSLLESEASPNLQRSTGNGSVPGHGDSRVRRSLCRLYQDLTTRLLEPTERMTLALSVSLLSGHSASVNLEKHCSVEDLRKIAEAKLETHLGVLVAQGESRALHDSSTLHGEGLRSGDLVCALARKPSINIFSGRQAHSFAAVRENGTVLTWGEEESGGDSSCVQSQLVDVKEVHVSVRACAAIRKDGGVVTWGCEDLGGDSSDVEDELFDVQLISSTAGAFAACRGDGSVVTWGDEDWGGDCSDVRDKLTKVVQLCGSGAAFAAISANGSVVTWGSARHGGDSSAVANKLTEVVQIQATSAAFAAVRRDGTVIVWGDPDMGADGSLAETLSHVQRIEATAGAFAAIHDDGHVTAWGLKELGGDAAATQEQLLQVRSVRANGGAFAAIRANGTVTTWGDSEYGGNSSCVRDNLVDVVEVAATERAFAALKVDGTVVTWGHPEYGGDSSRVQERLMMVQQVVASGGAFAALTGFDSLVTWGHEDCGNMDNGELEHQLLESSKDLQGKKTATVYVAASRLHVFNFQTGYECEMGGRLPLATAWIGKFCTNSHMAAEPGMGHVQMSHDESIVFNQDSSCHVHVQSIRRSVAAGLLLSCGWQFDVRSLQPFTIHASIANLLLPDVPGAGFTAPLRSCAPCMCLHVSVAILSGQSVFVEMEPGSSVEDLRKAAESQLQTSLGILVQPGGAEFLRGTSTLQDAGIQDGDVVGAFMAKPKLQLHANRLSHAICAIQKDGSVIAWGDEDSGGDSSDVQDELVNVWDVA</sequence>
<dbReference type="EMBL" id="LSRX01000697">
    <property type="protein sequence ID" value="OLP90750.1"/>
    <property type="molecule type" value="Genomic_DNA"/>
</dbReference>
<accession>A0A1Q9D6E3</accession>
<dbReference type="InterPro" id="IPR009091">
    <property type="entry name" value="RCC1/BLIP-II"/>
</dbReference>
<keyword evidence="5" id="KW-1185">Reference proteome</keyword>
<evidence type="ECO:0000256" key="1">
    <source>
        <dbReference type="ARBA" id="ARBA00022737"/>
    </source>
</evidence>
<protein>
    <recommendedName>
        <fullName evidence="3">Ubiquitin-like domain-containing protein</fullName>
    </recommendedName>
</protein>
<dbReference type="Gene3D" id="2.130.10.30">
    <property type="entry name" value="Regulator of chromosome condensation 1/beta-lactamase-inhibitor protein II"/>
    <property type="match status" value="2"/>
</dbReference>
<dbReference type="OrthoDB" id="430832at2759"/>
<dbReference type="InterPro" id="IPR029071">
    <property type="entry name" value="Ubiquitin-like_domsf"/>
</dbReference>
<dbReference type="SUPFAM" id="SSF54236">
    <property type="entry name" value="Ubiquitin-like"/>
    <property type="match status" value="1"/>
</dbReference>
<dbReference type="PANTHER" id="PTHR22870:SF408">
    <property type="entry name" value="OS09G0560450 PROTEIN"/>
    <property type="match status" value="1"/>
</dbReference>
<evidence type="ECO:0000313" key="5">
    <source>
        <dbReference type="Proteomes" id="UP000186817"/>
    </source>
</evidence>
<feature type="region of interest" description="Disordered" evidence="2">
    <location>
        <begin position="142"/>
        <end position="202"/>
    </location>
</feature>
<comment type="caution">
    <text evidence="4">The sequence shown here is derived from an EMBL/GenBank/DDBJ whole genome shotgun (WGS) entry which is preliminary data.</text>
</comment>
<evidence type="ECO:0000259" key="3">
    <source>
        <dbReference type="PROSITE" id="PS50053"/>
    </source>
</evidence>
<gene>
    <name evidence="4" type="ORF">AK812_SmicGene27637</name>
</gene>
<dbReference type="PANTHER" id="PTHR22870">
    <property type="entry name" value="REGULATOR OF CHROMOSOME CONDENSATION"/>
    <property type="match status" value="1"/>
</dbReference>
<dbReference type="AlphaFoldDB" id="A0A1Q9D6E3"/>
<dbReference type="Proteomes" id="UP000186817">
    <property type="component" value="Unassembled WGS sequence"/>
</dbReference>
<evidence type="ECO:0000313" key="4">
    <source>
        <dbReference type="EMBL" id="OLP90750.1"/>
    </source>
</evidence>
<reference evidence="4 5" key="1">
    <citation type="submission" date="2016-02" db="EMBL/GenBank/DDBJ databases">
        <title>Genome analysis of coral dinoflagellate symbionts highlights evolutionary adaptations to a symbiotic lifestyle.</title>
        <authorList>
            <person name="Aranda M."/>
            <person name="Li Y."/>
            <person name="Liew Y.J."/>
            <person name="Baumgarten S."/>
            <person name="Simakov O."/>
            <person name="Wilson M."/>
            <person name="Piel J."/>
            <person name="Ashoor H."/>
            <person name="Bougouffa S."/>
            <person name="Bajic V.B."/>
            <person name="Ryu T."/>
            <person name="Ravasi T."/>
            <person name="Bayer T."/>
            <person name="Micklem G."/>
            <person name="Kim H."/>
            <person name="Bhak J."/>
            <person name="Lajeunesse T.C."/>
            <person name="Voolstra C.R."/>
        </authorList>
    </citation>
    <scope>NUCLEOTIDE SEQUENCE [LARGE SCALE GENOMIC DNA]</scope>
    <source>
        <strain evidence="4 5">CCMP2467</strain>
    </source>
</reference>
<name>A0A1Q9D6E3_SYMMI</name>
<organism evidence="4 5">
    <name type="scientific">Symbiodinium microadriaticum</name>
    <name type="common">Dinoflagellate</name>
    <name type="synonym">Zooxanthella microadriatica</name>
    <dbReference type="NCBI Taxonomy" id="2951"/>
    <lineage>
        <taxon>Eukaryota</taxon>
        <taxon>Sar</taxon>
        <taxon>Alveolata</taxon>
        <taxon>Dinophyceae</taxon>
        <taxon>Suessiales</taxon>
        <taxon>Symbiodiniaceae</taxon>
        <taxon>Symbiodinium</taxon>
    </lineage>
</organism>
<dbReference type="SUPFAM" id="SSF50985">
    <property type="entry name" value="RCC1/BLIP-II"/>
    <property type="match status" value="1"/>
</dbReference>